<name>A0ABY6LL92_9ARAC</name>
<evidence type="ECO:0000313" key="2">
    <source>
        <dbReference type="EMBL" id="UYV81848.1"/>
    </source>
</evidence>
<sequence length="610" mass="67850">MSLRVEDPGVEREHIVIGEKKVKVLEGFSQEETLLYVVLGSVYLVDILEAGEAVRHAAVLLDGLRCFPAPVSVLGVAGEPPEVEYFSACRTARASRESENLKDSGPRLVPAHHHLLVTLPLLGSGFFSSGGENAPTTDNKEVNNRPRSSQQQTKKQLTTEGGVTREAGKMIHLVLQPLILEISEVLESTSGGEEQFGLYGLSTGVEHLPDLVYLLPVHGIASQVAEQLKLQVHGAKLSQDGTGTGGPYYGDNKEEEETYRISRQHVGTEKTSNEADVGLKDGHLSVEALQVQMFGHPVPACPELCIHPHHGSAEGWSKPLVFDRYDPDSIPTLGTFFCLKKGCSKGPPILAKVQPHQRVQVTKRRSGTFIQHCHHHDGLPLGVLGDSITDHILQENLKNAVRLFIDETRDTLHTTPMCETTNGGLESRIDKMGGCFEEVARIIALGRAVMMKLDKIMKDKGISFKRLTDVRAGGKRKEKRFEAFEIVPWTDKRTNVSILNAINSIRSLESQIGKQSFTYFRHIMRTNGLEKMLMFGKLKEKRKRGRPTMLNHDFRLGPSLLILLYLLICEDLHNSLENVLLNYLNHAPEVVKVPTLHFLTGDRHFELSYY</sequence>
<reference evidence="2 3" key="1">
    <citation type="submission" date="2022-01" db="EMBL/GenBank/DDBJ databases">
        <title>A chromosomal length assembly of Cordylochernes scorpioides.</title>
        <authorList>
            <person name="Zeh D."/>
            <person name="Zeh J."/>
        </authorList>
    </citation>
    <scope>NUCLEOTIDE SEQUENCE [LARGE SCALE GENOMIC DNA]</scope>
    <source>
        <strain evidence="2">IN4F17</strain>
        <tissue evidence="2">Whole Body</tissue>
    </source>
</reference>
<gene>
    <name evidence="2" type="ORF">LAZ67_20002686</name>
</gene>
<feature type="region of interest" description="Disordered" evidence="1">
    <location>
        <begin position="130"/>
        <end position="163"/>
    </location>
</feature>
<accession>A0ABY6LL92</accession>
<keyword evidence="3" id="KW-1185">Reference proteome</keyword>
<dbReference type="EMBL" id="CP092882">
    <property type="protein sequence ID" value="UYV81848.1"/>
    <property type="molecule type" value="Genomic_DNA"/>
</dbReference>
<feature type="compositionally biased region" description="Low complexity" evidence="1">
    <location>
        <begin position="150"/>
        <end position="159"/>
    </location>
</feature>
<dbReference type="Proteomes" id="UP001235939">
    <property type="component" value="Chromosome 20"/>
</dbReference>
<protein>
    <submittedName>
        <fullName evidence="2">HIST3H3</fullName>
    </submittedName>
</protein>
<organism evidence="2 3">
    <name type="scientific">Cordylochernes scorpioides</name>
    <dbReference type="NCBI Taxonomy" id="51811"/>
    <lineage>
        <taxon>Eukaryota</taxon>
        <taxon>Metazoa</taxon>
        <taxon>Ecdysozoa</taxon>
        <taxon>Arthropoda</taxon>
        <taxon>Chelicerata</taxon>
        <taxon>Arachnida</taxon>
        <taxon>Pseudoscorpiones</taxon>
        <taxon>Cheliferoidea</taxon>
        <taxon>Chernetidae</taxon>
        <taxon>Cordylochernes</taxon>
    </lineage>
</organism>
<proteinExistence type="predicted"/>
<evidence type="ECO:0000313" key="3">
    <source>
        <dbReference type="Proteomes" id="UP001235939"/>
    </source>
</evidence>
<evidence type="ECO:0000256" key="1">
    <source>
        <dbReference type="SAM" id="MobiDB-lite"/>
    </source>
</evidence>